<protein>
    <submittedName>
        <fullName evidence="7">Penicillin-binding transpeptidase domain-containing protein</fullName>
    </submittedName>
</protein>
<keyword evidence="8" id="KW-1185">Reference proteome</keyword>
<sequence>MKGPDKRQQLNEDGNNPPTKPQSSVSFGMRVRAGIVAGFFALFSCLLIFNLFNLQVIDEKGYAEQAEDQQLKDETITPNRGVIYDTNMKVLARSATVWDVTASTRDMATYGTDIDTVARNLSQILEMDETELVTKLMENPDSNYVLIKRKVEKPVADAITSWMDEYNNTEGNEDHPITGIYLTQTSKRYYPYGNLASSVLGFTNVDGNGVTGLELYYNETLKGVEGRILSTENAWGYELANNNYQAKYDAQDGYSLVTTIDETIQSCLEKYLYNAVVEHNVERGMGIVMNVNTGEIYGMATEPDFNLNDPYTLYDTELANQIAAIEDTTEQNKQLQAAWQSMWRNRAVSDILFPGSVFKVITASAALDSGKATVDTTFEACTGRIKVASNPDVYMNCAEHSGHGVLNLAQGLDNSCNPYFIQLGWQMGADTFCDYLQAFGFTERTGIDMYDEAVSQTVSRENMTAVSLASSAFGQTSAVTPIAMITAISAAVNGGNLVQPHVVRQVLDSDGNIVETIGTTVKRQVISETTSQTICSILEDSVDNGHGKNAHVPGYRVGGKSGTSQKNQGLSGEDDEQTYIASFVGFAPADDPEIAVLIVLDNPNSPTGSTYGGSLAGPVVQNILSETLPYLGFEPEYTEEELAVVASPVPDVVGALANNALSTLHNAGFNGKIVGSGTTVTYQYPAAGISVNRQSTIILYTDEGATGTMVQVPNVVGQSIRVATEMLEAAGLNISITGTNDESSGTVVAALQRIEPGTEVEMGTVVEVEFHDTSATD</sequence>
<organism evidence="7 8">
    <name type="scientific">Ruthenibacterium intestinale</name>
    <dbReference type="NCBI Taxonomy" id="3133163"/>
    <lineage>
        <taxon>Bacteria</taxon>
        <taxon>Bacillati</taxon>
        <taxon>Bacillota</taxon>
        <taxon>Clostridia</taxon>
        <taxon>Eubacteriales</taxon>
        <taxon>Oscillospiraceae</taxon>
        <taxon>Ruthenibacterium</taxon>
    </lineage>
</organism>
<evidence type="ECO:0000256" key="4">
    <source>
        <dbReference type="SAM" id="MobiDB-lite"/>
    </source>
</evidence>
<evidence type="ECO:0000313" key="7">
    <source>
        <dbReference type="EMBL" id="MEQ2519630.1"/>
    </source>
</evidence>
<feature type="domain" description="PASTA" evidence="6">
    <location>
        <begin position="643"/>
        <end position="703"/>
    </location>
</feature>
<evidence type="ECO:0000256" key="2">
    <source>
        <dbReference type="ARBA" id="ARBA00007171"/>
    </source>
</evidence>
<evidence type="ECO:0000259" key="6">
    <source>
        <dbReference type="PROSITE" id="PS51178"/>
    </source>
</evidence>
<name>A0ABV1GCU3_9FIRM</name>
<keyword evidence="3 5" id="KW-0472">Membrane</keyword>
<dbReference type="Gene3D" id="3.40.710.10">
    <property type="entry name" value="DD-peptidase/beta-lactamase superfamily"/>
    <property type="match status" value="1"/>
</dbReference>
<feature type="region of interest" description="Disordered" evidence="4">
    <location>
        <begin position="1"/>
        <end position="24"/>
    </location>
</feature>
<dbReference type="EMBL" id="JBBMFA010000061">
    <property type="protein sequence ID" value="MEQ2519630.1"/>
    <property type="molecule type" value="Genomic_DNA"/>
</dbReference>
<dbReference type="RefSeq" id="WP_349215064.1">
    <property type="nucleotide sequence ID" value="NZ_JBBMFA010000061.1"/>
</dbReference>
<keyword evidence="5" id="KW-0812">Transmembrane</keyword>
<dbReference type="Pfam" id="PF03793">
    <property type="entry name" value="PASTA"/>
    <property type="match status" value="2"/>
</dbReference>
<feature type="region of interest" description="Disordered" evidence="4">
    <location>
        <begin position="553"/>
        <end position="573"/>
    </location>
</feature>
<evidence type="ECO:0000256" key="1">
    <source>
        <dbReference type="ARBA" id="ARBA00004370"/>
    </source>
</evidence>
<dbReference type="CDD" id="cd06576">
    <property type="entry name" value="PASTA_Pbp2x-like_1"/>
    <property type="match status" value="1"/>
</dbReference>
<dbReference type="InterPro" id="IPR012338">
    <property type="entry name" value="Beta-lactam/transpept-like"/>
</dbReference>
<dbReference type="Pfam" id="PF03717">
    <property type="entry name" value="PBP_dimer"/>
    <property type="match status" value="1"/>
</dbReference>
<accession>A0ABV1GCU3</accession>
<reference evidence="7 8" key="1">
    <citation type="submission" date="2024-03" db="EMBL/GenBank/DDBJ databases">
        <title>Human intestinal bacterial collection.</title>
        <authorList>
            <person name="Pauvert C."/>
            <person name="Hitch T.C.A."/>
            <person name="Clavel T."/>
        </authorList>
    </citation>
    <scope>NUCLEOTIDE SEQUENCE [LARGE SCALE GENOMIC DNA]</scope>
    <source>
        <strain evidence="7 8">CLA-JM-H11</strain>
    </source>
</reference>
<feature type="transmembrane region" description="Helical" evidence="5">
    <location>
        <begin position="33"/>
        <end position="52"/>
    </location>
</feature>
<dbReference type="InterPro" id="IPR036138">
    <property type="entry name" value="PBP_dimer_sf"/>
</dbReference>
<dbReference type="Gene3D" id="3.90.1310.10">
    <property type="entry name" value="Penicillin-binding protein 2a (Domain 2)"/>
    <property type="match status" value="1"/>
</dbReference>
<dbReference type="InterPro" id="IPR050515">
    <property type="entry name" value="Beta-lactam/transpept"/>
</dbReference>
<dbReference type="InterPro" id="IPR005543">
    <property type="entry name" value="PASTA_dom"/>
</dbReference>
<comment type="similarity">
    <text evidence="2">Belongs to the transpeptidase family.</text>
</comment>
<dbReference type="Pfam" id="PF00905">
    <property type="entry name" value="Transpeptidase"/>
    <property type="match status" value="1"/>
</dbReference>
<dbReference type="SUPFAM" id="SSF56519">
    <property type="entry name" value="Penicillin binding protein dimerisation domain"/>
    <property type="match status" value="1"/>
</dbReference>
<dbReference type="SMART" id="SM00740">
    <property type="entry name" value="PASTA"/>
    <property type="match status" value="2"/>
</dbReference>
<feature type="domain" description="PASTA" evidence="6">
    <location>
        <begin position="704"/>
        <end position="772"/>
    </location>
</feature>
<comment type="caution">
    <text evidence="7">The sequence shown here is derived from an EMBL/GenBank/DDBJ whole genome shotgun (WGS) entry which is preliminary data.</text>
</comment>
<evidence type="ECO:0000256" key="3">
    <source>
        <dbReference type="ARBA" id="ARBA00023136"/>
    </source>
</evidence>
<dbReference type="Gene3D" id="3.30.10.20">
    <property type="match status" value="2"/>
</dbReference>
<evidence type="ECO:0000313" key="8">
    <source>
        <dbReference type="Proteomes" id="UP001477672"/>
    </source>
</evidence>
<comment type="subcellular location">
    <subcellularLocation>
        <location evidence="1">Membrane</location>
    </subcellularLocation>
</comment>
<feature type="compositionally biased region" description="Polar residues" evidence="4">
    <location>
        <begin position="11"/>
        <end position="24"/>
    </location>
</feature>
<feature type="compositionally biased region" description="Basic and acidic residues" evidence="4">
    <location>
        <begin position="1"/>
        <end position="10"/>
    </location>
</feature>
<dbReference type="Proteomes" id="UP001477672">
    <property type="component" value="Unassembled WGS sequence"/>
</dbReference>
<keyword evidence="5" id="KW-1133">Transmembrane helix</keyword>
<dbReference type="PANTHER" id="PTHR30627">
    <property type="entry name" value="PEPTIDOGLYCAN D,D-TRANSPEPTIDASE"/>
    <property type="match status" value="1"/>
</dbReference>
<dbReference type="PANTHER" id="PTHR30627:SF1">
    <property type="entry name" value="PEPTIDOGLYCAN D,D-TRANSPEPTIDASE FTSI"/>
    <property type="match status" value="1"/>
</dbReference>
<dbReference type="PROSITE" id="PS51178">
    <property type="entry name" value="PASTA"/>
    <property type="match status" value="2"/>
</dbReference>
<dbReference type="InterPro" id="IPR001460">
    <property type="entry name" value="PCN-bd_Tpept"/>
</dbReference>
<dbReference type="CDD" id="cd06575">
    <property type="entry name" value="PASTA_Pbp2x-like_2"/>
    <property type="match status" value="1"/>
</dbReference>
<dbReference type="SUPFAM" id="SSF54184">
    <property type="entry name" value="Penicillin-binding protein 2x (pbp-2x), c-terminal domain"/>
    <property type="match status" value="2"/>
</dbReference>
<dbReference type="InterPro" id="IPR005311">
    <property type="entry name" value="PBP_dimer"/>
</dbReference>
<gene>
    <name evidence="7" type="ORF">WMO24_04180</name>
</gene>
<dbReference type="SUPFAM" id="SSF56601">
    <property type="entry name" value="beta-lactamase/transpeptidase-like"/>
    <property type="match status" value="1"/>
</dbReference>
<evidence type="ECO:0000256" key="5">
    <source>
        <dbReference type="SAM" id="Phobius"/>
    </source>
</evidence>
<proteinExistence type="inferred from homology"/>